<evidence type="ECO:0000313" key="4">
    <source>
        <dbReference type="Proteomes" id="UP000049222"/>
    </source>
</evidence>
<dbReference type="RefSeq" id="WP_055081906.1">
    <property type="nucleotide sequence ID" value="NZ_CXSU01000005.1"/>
</dbReference>
<dbReference type="EC" id="5.1.1.13" evidence="3"/>
<keyword evidence="2 3" id="KW-0413">Isomerase</keyword>
<dbReference type="PANTHER" id="PTHR21198">
    <property type="entry name" value="GLUTAMATE RACEMASE"/>
    <property type="match status" value="1"/>
</dbReference>
<dbReference type="Proteomes" id="UP000049222">
    <property type="component" value="Unassembled WGS sequence"/>
</dbReference>
<keyword evidence="4" id="KW-1185">Reference proteome</keyword>
<dbReference type="Gene3D" id="3.40.50.1860">
    <property type="match status" value="2"/>
</dbReference>
<evidence type="ECO:0000256" key="2">
    <source>
        <dbReference type="ARBA" id="ARBA00023235"/>
    </source>
</evidence>
<reference evidence="3 4" key="1">
    <citation type="submission" date="2015-07" db="EMBL/GenBank/DDBJ databases">
        <authorList>
            <person name="Noorani M."/>
        </authorList>
    </citation>
    <scope>NUCLEOTIDE SEQUENCE [LARGE SCALE GENOMIC DNA]</scope>
    <source>
        <strain evidence="3 4">CECT 7802</strain>
    </source>
</reference>
<accession>A0A0M6YG87</accession>
<protein>
    <submittedName>
        <fullName evidence="3">Aspartate racemase</fullName>
        <ecNumber evidence="3">5.1.1.13</ecNumber>
    </submittedName>
</protein>
<dbReference type="Pfam" id="PF01177">
    <property type="entry name" value="Asp_Glu_race"/>
    <property type="match status" value="1"/>
</dbReference>
<name>A0A0M6YG87_9RHOB</name>
<dbReference type="SUPFAM" id="SSF53681">
    <property type="entry name" value="Aspartate/glutamate racemase"/>
    <property type="match status" value="2"/>
</dbReference>
<proteinExistence type="inferred from homology"/>
<dbReference type="GO" id="GO:0047689">
    <property type="term" value="F:aspartate racemase activity"/>
    <property type="evidence" value="ECO:0007669"/>
    <property type="project" value="UniProtKB-EC"/>
</dbReference>
<organism evidence="3 4">
    <name type="scientific">Jannaschia donghaensis</name>
    <dbReference type="NCBI Taxonomy" id="420998"/>
    <lineage>
        <taxon>Bacteria</taxon>
        <taxon>Pseudomonadati</taxon>
        <taxon>Pseudomonadota</taxon>
        <taxon>Alphaproteobacteria</taxon>
        <taxon>Rhodobacterales</taxon>
        <taxon>Roseobacteraceae</taxon>
        <taxon>Jannaschia</taxon>
    </lineage>
</organism>
<dbReference type="EMBL" id="CXSU01000005">
    <property type="protein sequence ID" value="CTQ48287.1"/>
    <property type="molecule type" value="Genomic_DNA"/>
</dbReference>
<dbReference type="NCBIfam" id="TIGR00035">
    <property type="entry name" value="asp_race"/>
    <property type="match status" value="1"/>
</dbReference>
<dbReference type="AlphaFoldDB" id="A0A0M6YG87"/>
<evidence type="ECO:0000256" key="1">
    <source>
        <dbReference type="ARBA" id="ARBA00007847"/>
    </source>
</evidence>
<dbReference type="InterPro" id="IPR001920">
    <property type="entry name" value="Asp/Glu_race"/>
</dbReference>
<comment type="similarity">
    <text evidence="1">Belongs to the aspartate/glutamate racemases family.</text>
</comment>
<dbReference type="InterPro" id="IPR015942">
    <property type="entry name" value="Asp/Glu/hydantoin_racemase"/>
</dbReference>
<dbReference type="STRING" id="420998.JDO7802_00289"/>
<dbReference type="OrthoDB" id="9803739at2"/>
<dbReference type="InterPro" id="IPR004380">
    <property type="entry name" value="Asp_race"/>
</dbReference>
<dbReference type="PANTHER" id="PTHR21198:SF7">
    <property type="entry name" value="ASPARTATE-GLUTAMATE RACEMASE FAMILY"/>
    <property type="match status" value="1"/>
</dbReference>
<sequence length="242" mass="26552">MTVLHRPLRQKTIGILGGSSNVATGEYYKFLNQAVNRRVGGWDIAETLISGMNFGNIESFVRAGDWDALAAYMDGKVAGLVAGGADVLLCVSNTLHAPLEAIVANHDIPLIHIADPTGVTIRDAGLSRVALFGTRPVMEMDYIRDRYRDKFGLEIVVPTLDEMADIDRIIFDELVRGDIRDASRQTYLEIARRLARDEGAQGLILGCTEIFLLLRPDDAPDLPMFNTTELHCEAAVRVALDG</sequence>
<gene>
    <name evidence="3" type="ORF">JDO7802_00289</name>
</gene>
<evidence type="ECO:0000313" key="3">
    <source>
        <dbReference type="EMBL" id="CTQ48287.1"/>
    </source>
</evidence>